<gene>
    <name evidence="2" type="ORF">GCM10011351_19100</name>
</gene>
<protein>
    <recommendedName>
        <fullName evidence="4">Flagellar basal body rod protein</fullName>
    </recommendedName>
</protein>
<organism evidence="2 3">
    <name type="scientific">Paraliobacillus quinghaiensis</name>
    <dbReference type="NCBI Taxonomy" id="470815"/>
    <lineage>
        <taxon>Bacteria</taxon>
        <taxon>Bacillati</taxon>
        <taxon>Bacillota</taxon>
        <taxon>Bacilli</taxon>
        <taxon>Bacillales</taxon>
        <taxon>Bacillaceae</taxon>
        <taxon>Paraliobacillus</taxon>
    </lineage>
</organism>
<sequence length="102" mass="11289">MKTFLLVVIATITGIVLLATLGPIILLAISIAIAYYAVRRFILTDSFGGKIGWAIIALIGISLSLSNTAAFVGLVAFTLLYYTYKKWKQPKQDTYEENWVID</sequence>
<evidence type="ECO:0000313" key="3">
    <source>
        <dbReference type="Proteomes" id="UP000618460"/>
    </source>
</evidence>
<feature type="transmembrane region" description="Helical" evidence="1">
    <location>
        <begin position="5"/>
        <end position="38"/>
    </location>
</feature>
<feature type="transmembrane region" description="Helical" evidence="1">
    <location>
        <begin position="53"/>
        <end position="82"/>
    </location>
</feature>
<accession>A0A917WVU6</accession>
<reference evidence="2" key="2">
    <citation type="submission" date="2020-09" db="EMBL/GenBank/DDBJ databases">
        <authorList>
            <person name="Sun Q."/>
            <person name="Zhou Y."/>
        </authorList>
    </citation>
    <scope>NUCLEOTIDE SEQUENCE</scope>
    <source>
        <strain evidence="2">CGMCC 1.6333</strain>
    </source>
</reference>
<keyword evidence="1" id="KW-1133">Transmembrane helix</keyword>
<evidence type="ECO:0008006" key="4">
    <source>
        <dbReference type="Google" id="ProtNLM"/>
    </source>
</evidence>
<comment type="caution">
    <text evidence="2">The sequence shown here is derived from an EMBL/GenBank/DDBJ whole genome shotgun (WGS) entry which is preliminary data.</text>
</comment>
<evidence type="ECO:0000256" key="1">
    <source>
        <dbReference type="SAM" id="Phobius"/>
    </source>
</evidence>
<keyword evidence="1" id="KW-0812">Transmembrane</keyword>
<dbReference type="OrthoDB" id="2971941at2"/>
<proteinExistence type="predicted"/>
<keyword evidence="3" id="KW-1185">Reference proteome</keyword>
<keyword evidence="1" id="KW-0472">Membrane</keyword>
<dbReference type="Proteomes" id="UP000618460">
    <property type="component" value="Unassembled WGS sequence"/>
</dbReference>
<dbReference type="AlphaFoldDB" id="A0A917WVU6"/>
<dbReference type="EMBL" id="BMLG01000009">
    <property type="protein sequence ID" value="GGM33227.1"/>
    <property type="molecule type" value="Genomic_DNA"/>
</dbReference>
<reference evidence="2" key="1">
    <citation type="journal article" date="2014" name="Int. J. Syst. Evol. Microbiol.">
        <title>Complete genome sequence of Corynebacterium casei LMG S-19264T (=DSM 44701T), isolated from a smear-ripened cheese.</title>
        <authorList>
            <consortium name="US DOE Joint Genome Institute (JGI-PGF)"/>
            <person name="Walter F."/>
            <person name="Albersmeier A."/>
            <person name="Kalinowski J."/>
            <person name="Ruckert C."/>
        </authorList>
    </citation>
    <scope>NUCLEOTIDE SEQUENCE</scope>
    <source>
        <strain evidence="2">CGMCC 1.6333</strain>
    </source>
</reference>
<dbReference type="RefSeq" id="WP_117155195.1">
    <property type="nucleotide sequence ID" value="NZ_BMLG01000009.1"/>
</dbReference>
<evidence type="ECO:0000313" key="2">
    <source>
        <dbReference type="EMBL" id="GGM33227.1"/>
    </source>
</evidence>
<name>A0A917WVU6_9BACI</name>